<keyword evidence="6" id="KW-0508">mRNA splicing</keyword>
<evidence type="ECO:0000313" key="11">
    <source>
        <dbReference type="Proteomes" id="UP000192927"/>
    </source>
</evidence>
<evidence type="ECO:0000256" key="2">
    <source>
        <dbReference type="ARBA" id="ARBA00004123"/>
    </source>
</evidence>
<accession>A0A1W5CY01</accession>
<dbReference type="EMBL" id="FWEW01000801">
    <property type="protein sequence ID" value="SLM35706.1"/>
    <property type="molecule type" value="Genomic_DNA"/>
</dbReference>
<keyword evidence="5" id="KW-0507">mRNA processing</keyword>
<evidence type="ECO:0000256" key="6">
    <source>
        <dbReference type="ARBA" id="ARBA00023187"/>
    </source>
</evidence>
<feature type="compositionally biased region" description="Basic and acidic residues" evidence="8">
    <location>
        <begin position="212"/>
        <end position="257"/>
    </location>
</feature>
<evidence type="ECO:0000259" key="9">
    <source>
        <dbReference type="Pfam" id="PF08648"/>
    </source>
</evidence>
<comment type="similarity">
    <text evidence="3">Belongs to the SNUT3 family.</text>
</comment>
<evidence type="ECO:0000256" key="1">
    <source>
        <dbReference type="ARBA" id="ARBA00003632"/>
    </source>
</evidence>
<comment type="subunit">
    <text evidence="4">Part of a tri-snRNP complex.</text>
</comment>
<dbReference type="Proteomes" id="UP000192927">
    <property type="component" value="Unassembled WGS sequence"/>
</dbReference>
<evidence type="ECO:0000313" key="10">
    <source>
        <dbReference type="EMBL" id="SLM35706.1"/>
    </source>
</evidence>
<dbReference type="PANTHER" id="PTHR31077">
    <property type="entry name" value="U4/U6.U5 SMALL NUCLEAR RIBONUCLEOPROTEIN 27 KDA PROTEIN"/>
    <property type="match status" value="1"/>
</dbReference>
<feature type="compositionally biased region" description="Low complexity" evidence="8">
    <location>
        <begin position="270"/>
        <end position="280"/>
    </location>
</feature>
<evidence type="ECO:0000256" key="3">
    <source>
        <dbReference type="ARBA" id="ARBA00008218"/>
    </source>
</evidence>
<dbReference type="AlphaFoldDB" id="A0A1W5CY01"/>
<evidence type="ECO:0000256" key="8">
    <source>
        <dbReference type="SAM" id="MobiDB-lite"/>
    </source>
</evidence>
<protein>
    <recommendedName>
        <fullName evidence="9">U4/U6.U5 small nuclear ribonucleoprotein 27kDa protein domain-containing protein</fullName>
    </recommendedName>
</protein>
<feature type="compositionally biased region" description="Basic and acidic residues" evidence="8">
    <location>
        <begin position="73"/>
        <end position="82"/>
    </location>
</feature>
<dbReference type="GO" id="GO:0008380">
    <property type="term" value="P:RNA splicing"/>
    <property type="evidence" value="ECO:0007669"/>
    <property type="project" value="UniProtKB-KW"/>
</dbReference>
<organism evidence="10 11">
    <name type="scientific">Lasallia pustulata</name>
    <dbReference type="NCBI Taxonomy" id="136370"/>
    <lineage>
        <taxon>Eukaryota</taxon>
        <taxon>Fungi</taxon>
        <taxon>Dikarya</taxon>
        <taxon>Ascomycota</taxon>
        <taxon>Pezizomycotina</taxon>
        <taxon>Lecanoromycetes</taxon>
        <taxon>OSLEUM clade</taxon>
        <taxon>Umbilicariomycetidae</taxon>
        <taxon>Umbilicariales</taxon>
        <taxon>Umbilicariaceae</taxon>
        <taxon>Lasallia</taxon>
    </lineage>
</organism>
<sequence length="410" mass="46488">MARMGRPKISFAVRKKRKASELLPHPTAPATDSDSEQQSHTSPGPNSEALRSQPESHITVDAEQQQPKFPLARAHEPSKKDAPVITVLTDAASKKFPFGSPPEGVQGLQQFGLRPFVRESGNMAEPPAKRAKRTDSSAMWDRNDRPSRPLVERDVKDAAPGRERREDRDRDRDRLRDGDRDRNRDRDRQHDRDDRRHWSRSRDKAVKRRERSRSQQHDGGRHTNGDKGREARVGRDRRDRERSMSRDRHRSRRDDPPPRPARQRTRSRSPARISTSTRARTPPRKPRAEAPRKSQSPPQKHDSTGPAQPSSKPPTGPKASATSTTDPDKMQVDSVIPANGAKAKEAEEAEEEDPELALMRKMMGFAGFKSTKNTKVPGNDVSAVRKEKKAEYRQYMNRVGGFNRPLSPSR</sequence>
<dbReference type="GO" id="GO:0071011">
    <property type="term" value="C:precatalytic spliceosome"/>
    <property type="evidence" value="ECO:0007669"/>
    <property type="project" value="TreeGrafter"/>
</dbReference>
<feature type="compositionally biased region" description="Polar residues" evidence="8">
    <location>
        <begin position="30"/>
        <end position="67"/>
    </location>
</feature>
<keyword evidence="7" id="KW-0539">Nucleus</keyword>
<reference evidence="11" key="1">
    <citation type="submission" date="2017-03" db="EMBL/GenBank/DDBJ databases">
        <authorList>
            <person name="Sharma R."/>
            <person name="Thines M."/>
        </authorList>
    </citation>
    <scope>NUCLEOTIDE SEQUENCE [LARGE SCALE GENOMIC DNA]</scope>
</reference>
<keyword evidence="11" id="KW-1185">Reference proteome</keyword>
<dbReference type="InterPro" id="IPR013957">
    <property type="entry name" value="SNRNP27"/>
</dbReference>
<evidence type="ECO:0000256" key="7">
    <source>
        <dbReference type="ARBA" id="ARBA00023242"/>
    </source>
</evidence>
<evidence type="ECO:0000256" key="4">
    <source>
        <dbReference type="ARBA" id="ARBA00011825"/>
    </source>
</evidence>
<name>A0A1W5CY01_9LECA</name>
<feature type="domain" description="U4/U6.U5 small nuclear ribonucleoprotein 27kDa protein" evidence="9">
    <location>
        <begin position="357"/>
        <end position="408"/>
    </location>
</feature>
<feature type="compositionally biased region" description="Basic and acidic residues" evidence="8">
    <location>
        <begin position="141"/>
        <end position="204"/>
    </location>
</feature>
<comment type="subcellular location">
    <subcellularLocation>
        <location evidence="2">Nucleus</location>
    </subcellularLocation>
</comment>
<evidence type="ECO:0000256" key="5">
    <source>
        <dbReference type="ARBA" id="ARBA00022664"/>
    </source>
</evidence>
<dbReference type="GO" id="GO:0006397">
    <property type="term" value="P:mRNA processing"/>
    <property type="evidence" value="ECO:0007669"/>
    <property type="project" value="UniProtKB-KW"/>
</dbReference>
<feature type="region of interest" description="Disordered" evidence="8">
    <location>
        <begin position="1"/>
        <end position="355"/>
    </location>
</feature>
<proteinExistence type="inferred from homology"/>
<dbReference type="PANTHER" id="PTHR31077:SF1">
    <property type="entry name" value="U4_U6.U5 SMALL NUCLEAR RIBONUCLEOPROTEIN 27 KDA PROTEIN"/>
    <property type="match status" value="1"/>
</dbReference>
<dbReference type="Pfam" id="PF08648">
    <property type="entry name" value="SNRNP27"/>
    <property type="match status" value="1"/>
</dbReference>
<comment type="function">
    <text evidence="1">May play a role in mRNA splicing.</text>
</comment>